<dbReference type="Proteomes" id="UP000001940">
    <property type="component" value="Chromosome X"/>
</dbReference>
<dbReference type="EMBL" id="BX284606">
    <property type="protein sequence ID" value="CAB01761.2"/>
    <property type="molecule type" value="Genomic_DNA"/>
</dbReference>
<dbReference type="AlphaFoldDB" id="Q93848"/>
<protein>
    <submittedName>
        <fullName evidence="1">Secreted protein</fullName>
    </submittedName>
</protein>
<dbReference type="InParanoid" id="Q93848"/>
<evidence type="ECO:0000313" key="1">
    <source>
        <dbReference type="EMBL" id="CAB01761.2"/>
    </source>
</evidence>
<proteinExistence type="predicted"/>
<evidence type="ECO:0000313" key="2">
    <source>
        <dbReference type="Proteomes" id="UP000001940"/>
    </source>
</evidence>
<dbReference type="Bgee" id="WBGene00010570">
    <property type="expression patterns" value="Expressed in pharyngeal muscle cell (C elegans) and 1 other cell type or tissue"/>
</dbReference>
<gene>
    <name evidence="1" type="ORF">CELE_K04G11.1</name>
    <name evidence="1 3" type="ORF">K04G11.1</name>
</gene>
<sequence length="113" mass="13170">MFQISMKFQIPCYMGFQLFFSIQHVPSSKLLIHCHKNYMYTCMTTQTHGRCSIPRGKRKHKVVSADRIKREVLRNSTPPPPHLLRFYHMFAHAPTLVSSPAAGHQLFRAVSWK</sequence>
<dbReference type="WormBase" id="K04G11.1">
    <property type="protein sequence ID" value="CE53269"/>
    <property type="gene ID" value="WBGene00010570"/>
</dbReference>
<reference evidence="1 2" key="1">
    <citation type="journal article" date="1998" name="Science">
        <title>Genome sequence of the nematode C. elegans: a platform for investigating biology.</title>
        <authorList>
            <consortium name="The C. elegans sequencing consortium"/>
            <person name="Sulson J.E."/>
            <person name="Waterston R."/>
        </authorList>
    </citation>
    <scope>NUCLEOTIDE SEQUENCE [LARGE SCALE GENOMIC DNA]</scope>
    <source>
        <strain evidence="1 2">Bristol N2</strain>
    </source>
</reference>
<dbReference type="AGR" id="WB:WBGene00010570"/>
<organism evidence="1 2">
    <name type="scientific">Caenorhabditis elegans</name>
    <dbReference type="NCBI Taxonomy" id="6239"/>
    <lineage>
        <taxon>Eukaryota</taxon>
        <taxon>Metazoa</taxon>
        <taxon>Ecdysozoa</taxon>
        <taxon>Nematoda</taxon>
        <taxon>Chromadorea</taxon>
        <taxon>Rhabditida</taxon>
        <taxon>Rhabditina</taxon>
        <taxon>Rhabditomorpha</taxon>
        <taxon>Rhabditoidea</taxon>
        <taxon>Rhabditidae</taxon>
        <taxon>Peloderinae</taxon>
        <taxon>Caenorhabditis</taxon>
    </lineage>
</organism>
<keyword evidence="2" id="KW-1185">Reference proteome</keyword>
<accession>Q93848</accession>
<dbReference type="UCSC" id="K04G11.1">
    <property type="organism name" value="c. elegans"/>
</dbReference>
<dbReference type="PIR" id="T23318">
    <property type="entry name" value="T23318"/>
</dbReference>
<evidence type="ECO:0000313" key="3">
    <source>
        <dbReference type="WormBase" id="K04G11.1"/>
    </source>
</evidence>
<name>Q93848_CAEEL</name>
<dbReference type="HOGENOM" id="CLU_1267921_0_0_1"/>